<name>A0A3S0ZB14_ELYCH</name>
<dbReference type="Gene3D" id="2.60.40.60">
    <property type="entry name" value="Cadherins"/>
    <property type="match status" value="3"/>
</dbReference>
<dbReference type="SMART" id="SM00112">
    <property type="entry name" value="CA"/>
    <property type="match status" value="3"/>
</dbReference>
<keyword evidence="4" id="KW-0677">Repeat</keyword>
<evidence type="ECO:0000256" key="4">
    <source>
        <dbReference type="ARBA" id="ARBA00022737"/>
    </source>
</evidence>
<dbReference type="PANTHER" id="PTHR24027:SF422">
    <property type="entry name" value="CADHERIN DOMAIN-CONTAINING PROTEIN"/>
    <property type="match status" value="1"/>
</dbReference>
<keyword evidence="7 9" id="KW-0472">Membrane</keyword>
<comment type="caution">
    <text evidence="11">The sequence shown here is derived from an EMBL/GenBank/DDBJ whole genome shotgun (WGS) entry which is preliminary data.</text>
</comment>
<evidence type="ECO:0000256" key="1">
    <source>
        <dbReference type="ARBA" id="ARBA00004167"/>
    </source>
</evidence>
<feature type="transmembrane region" description="Helical" evidence="9">
    <location>
        <begin position="424"/>
        <end position="450"/>
    </location>
</feature>
<dbReference type="GO" id="GO:0034332">
    <property type="term" value="P:adherens junction organization"/>
    <property type="evidence" value="ECO:0007669"/>
    <property type="project" value="TreeGrafter"/>
</dbReference>
<keyword evidence="2 9" id="KW-0812">Transmembrane</keyword>
<evidence type="ECO:0000256" key="5">
    <source>
        <dbReference type="ARBA" id="ARBA00022837"/>
    </source>
</evidence>
<evidence type="ECO:0000256" key="8">
    <source>
        <dbReference type="PROSITE-ProRule" id="PRU00043"/>
    </source>
</evidence>
<keyword evidence="6 9" id="KW-1133">Transmembrane helix</keyword>
<dbReference type="GO" id="GO:0016342">
    <property type="term" value="C:catenin complex"/>
    <property type="evidence" value="ECO:0007669"/>
    <property type="project" value="TreeGrafter"/>
</dbReference>
<dbReference type="InterPro" id="IPR015919">
    <property type="entry name" value="Cadherin-like_sf"/>
</dbReference>
<accession>A0A3S0ZB14</accession>
<evidence type="ECO:0000256" key="7">
    <source>
        <dbReference type="ARBA" id="ARBA00023136"/>
    </source>
</evidence>
<evidence type="ECO:0000256" key="2">
    <source>
        <dbReference type="ARBA" id="ARBA00022692"/>
    </source>
</evidence>
<dbReference type="PRINTS" id="PR00205">
    <property type="entry name" value="CADHERIN"/>
</dbReference>
<dbReference type="PANTHER" id="PTHR24027">
    <property type="entry name" value="CADHERIN-23"/>
    <property type="match status" value="1"/>
</dbReference>
<gene>
    <name evidence="11" type="ORF">EGW08_018634</name>
</gene>
<dbReference type="STRING" id="188477.A0A3S0ZB14"/>
<evidence type="ECO:0000313" key="11">
    <source>
        <dbReference type="EMBL" id="RUS73611.1"/>
    </source>
</evidence>
<dbReference type="InterPro" id="IPR039808">
    <property type="entry name" value="Cadherin"/>
</dbReference>
<reference evidence="11 12" key="1">
    <citation type="submission" date="2019-01" db="EMBL/GenBank/DDBJ databases">
        <title>A draft genome assembly of the solar-powered sea slug Elysia chlorotica.</title>
        <authorList>
            <person name="Cai H."/>
            <person name="Li Q."/>
            <person name="Fang X."/>
            <person name="Li J."/>
            <person name="Curtis N.E."/>
            <person name="Altenburger A."/>
            <person name="Shibata T."/>
            <person name="Feng M."/>
            <person name="Maeda T."/>
            <person name="Schwartz J.A."/>
            <person name="Shigenobu S."/>
            <person name="Lundholm N."/>
            <person name="Nishiyama T."/>
            <person name="Yang H."/>
            <person name="Hasebe M."/>
            <person name="Li S."/>
            <person name="Pierce S.K."/>
            <person name="Wang J."/>
        </authorList>
    </citation>
    <scope>NUCLEOTIDE SEQUENCE [LARGE SCALE GENOMIC DNA]</scope>
    <source>
        <strain evidence="11">EC2010</strain>
        <tissue evidence="11">Whole organism of an adult</tissue>
    </source>
</reference>
<sequence>MSDSFSSFSITDAGKITILASLDREKKESYNLLVYAEDNFEGKVYRSARQVVVRLTDTDDNEPTFTNPNNYAQCQGIASLLTLRVSENTPVNTTVYTLSACDPDSAENSMVIYELEDSYSTCGQANDESALGLNSATGELFIKRIMDREQRDNYSLCVIVKPQVSSTRVKRSLVLSDADKSQKNVVYINIVVVDENDNGPKFPEKELTAVVLTQPRAGPVIILEAVDPDSDVNNVIKYRITKSEFITRSGEAQASADVFKLPQDNGALYSDLSSFQSFLGGRFVLTVQAVDALKSSFTDEVQVEIFVYEEGQAVKVILDAAPAAAIDYSREMIKELDGVSMKYAFTYLQLSDHKTKDGIEPSKTDVCFLVVNTEDNTILDIRQVISLMYTSEYQSATQGRYSVVDRGQCEPRESSEDDVRWRDLWWVLVAVAIFIFVCCIILIVLVVLLYNKYRRYMETRQTYLVGQ</sequence>
<dbReference type="Proteomes" id="UP000271974">
    <property type="component" value="Unassembled WGS sequence"/>
</dbReference>
<dbReference type="GO" id="GO:0005912">
    <property type="term" value="C:adherens junction"/>
    <property type="evidence" value="ECO:0007669"/>
    <property type="project" value="TreeGrafter"/>
</dbReference>
<dbReference type="PROSITE" id="PS50268">
    <property type="entry name" value="CADHERIN_2"/>
    <property type="match status" value="3"/>
</dbReference>
<dbReference type="GO" id="GO:0016339">
    <property type="term" value="P:calcium-dependent cell-cell adhesion via plasma membrane cell adhesion molecules"/>
    <property type="evidence" value="ECO:0007669"/>
    <property type="project" value="TreeGrafter"/>
</dbReference>
<feature type="domain" description="Cadherin" evidence="10">
    <location>
        <begin position="8"/>
        <end position="65"/>
    </location>
</feature>
<dbReference type="GO" id="GO:0008013">
    <property type="term" value="F:beta-catenin binding"/>
    <property type="evidence" value="ECO:0007669"/>
    <property type="project" value="TreeGrafter"/>
</dbReference>
<evidence type="ECO:0000256" key="3">
    <source>
        <dbReference type="ARBA" id="ARBA00022729"/>
    </source>
</evidence>
<dbReference type="GO" id="GO:0005509">
    <property type="term" value="F:calcium ion binding"/>
    <property type="evidence" value="ECO:0007669"/>
    <property type="project" value="UniProtKB-UniRule"/>
</dbReference>
<dbReference type="PROSITE" id="PS00232">
    <property type="entry name" value="CADHERIN_1"/>
    <property type="match status" value="1"/>
</dbReference>
<proteinExistence type="predicted"/>
<dbReference type="GO" id="GO:0045296">
    <property type="term" value="F:cadherin binding"/>
    <property type="evidence" value="ECO:0007669"/>
    <property type="project" value="TreeGrafter"/>
</dbReference>
<dbReference type="GO" id="GO:0007156">
    <property type="term" value="P:homophilic cell adhesion via plasma membrane adhesion molecules"/>
    <property type="evidence" value="ECO:0007669"/>
    <property type="project" value="InterPro"/>
</dbReference>
<keyword evidence="12" id="KW-1185">Reference proteome</keyword>
<keyword evidence="3" id="KW-0732">Signal</keyword>
<feature type="domain" description="Cadherin" evidence="10">
    <location>
        <begin position="220"/>
        <end position="324"/>
    </location>
</feature>
<keyword evidence="5 8" id="KW-0106">Calcium</keyword>
<dbReference type="InterPro" id="IPR020894">
    <property type="entry name" value="Cadherin_CS"/>
</dbReference>
<dbReference type="InterPro" id="IPR002126">
    <property type="entry name" value="Cadherin-like_dom"/>
</dbReference>
<dbReference type="OrthoDB" id="6491773at2759"/>
<organism evidence="11 12">
    <name type="scientific">Elysia chlorotica</name>
    <name type="common">Eastern emerald elysia</name>
    <name type="synonym">Sea slug</name>
    <dbReference type="NCBI Taxonomy" id="188477"/>
    <lineage>
        <taxon>Eukaryota</taxon>
        <taxon>Metazoa</taxon>
        <taxon>Spiralia</taxon>
        <taxon>Lophotrochozoa</taxon>
        <taxon>Mollusca</taxon>
        <taxon>Gastropoda</taxon>
        <taxon>Heterobranchia</taxon>
        <taxon>Euthyneura</taxon>
        <taxon>Panpulmonata</taxon>
        <taxon>Sacoglossa</taxon>
        <taxon>Placobranchoidea</taxon>
        <taxon>Plakobranchidae</taxon>
        <taxon>Elysia</taxon>
    </lineage>
</organism>
<comment type="subcellular location">
    <subcellularLocation>
        <location evidence="1">Membrane</location>
        <topology evidence="1">Single-pass membrane protein</topology>
    </subcellularLocation>
</comment>
<dbReference type="GO" id="GO:0044331">
    <property type="term" value="P:cell-cell adhesion mediated by cadherin"/>
    <property type="evidence" value="ECO:0007669"/>
    <property type="project" value="TreeGrafter"/>
</dbReference>
<evidence type="ECO:0000313" key="12">
    <source>
        <dbReference type="Proteomes" id="UP000271974"/>
    </source>
</evidence>
<dbReference type="GO" id="GO:0007043">
    <property type="term" value="P:cell-cell junction assembly"/>
    <property type="evidence" value="ECO:0007669"/>
    <property type="project" value="TreeGrafter"/>
</dbReference>
<dbReference type="Pfam" id="PF00028">
    <property type="entry name" value="Cadherin"/>
    <property type="match status" value="1"/>
</dbReference>
<dbReference type="AlphaFoldDB" id="A0A3S0ZB14"/>
<dbReference type="SUPFAM" id="SSF49313">
    <property type="entry name" value="Cadherin-like"/>
    <property type="match status" value="3"/>
</dbReference>
<dbReference type="GO" id="GO:0016477">
    <property type="term" value="P:cell migration"/>
    <property type="evidence" value="ECO:0007669"/>
    <property type="project" value="TreeGrafter"/>
</dbReference>
<protein>
    <recommendedName>
        <fullName evidence="10">Cadherin domain-containing protein</fullName>
    </recommendedName>
</protein>
<feature type="domain" description="Cadherin" evidence="10">
    <location>
        <begin position="77"/>
        <end position="202"/>
    </location>
</feature>
<dbReference type="CDD" id="cd11304">
    <property type="entry name" value="Cadherin_repeat"/>
    <property type="match status" value="3"/>
</dbReference>
<evidence type="ECO:0000256" key="9">
    <source>
        <dbReference type="SAM" id="Phobius"/>
    </source>
</evidence>
<evidence type="ECO:0000256" key="6">
    <source>
        <dbReference type="ARBA" id="ARBA00022989"/>
    </source>
</evidence>
<evidence type="ECO:0000259" key="10">
    <source>
        <dbReference type="PROSITE" id="PS50268"/>
    </source>
</evidence>
<dbReference type="EMBL" id="RQTK01000918">
    <property type="protein sequence ID" value="RUS73611.1"/>
    <property type="molecule type" value="Genomic_DNA"/>
</dbReference>
<dbReference type="GO" id="GO:0000902">
    <property type="term" value="P:cell morphogenesis"/>
    <property type="evidence" value="ECO:0007669"/>
    <property type="project" value="TreeGrafter"/>
</dbReference>